<gene>
    <name evidence="1" type="ORF">METZ01_LOCUS500616</name>
</gene>
<proteinExistence type="predicted"/>
<dbReference type="EMBL" id="UINC01220026">
    <property type="protein sequence ID" value="SVE47762.1"/>
    <property type="molecule type" value="Genomic_DNA"/>
</dbReference>
<reference evidence="1" key="1">
    <citation type="submission" date="2018-05" db="EMBL/GenBank/DDBJ databases">
        <authorList>
            <person name="Lanie J.A."/>
            <person name="Ng W.-L."/>
            <person name="Kazmierczak K.M."/>
            <person name="Andrzejewski T.M."/>
            <person name="Davidsen T.M."/>
            <person name="Wayne K.J."/>
            <person name="Tettelin H."/>
            <person name="Glass J.I."/>
            <person name="Rusch D."/>
            <person name="Podicherti R."/>
            <person name="Tsui H.-C.T."/>
            <person name="Winkler M.E."/>
        </authorList>
    </citation>
    <scope>NUCLEOTIDE SEQUENCE</scope>
</reference>
<feature type="non-terminal residue" evidence="1">
    <location>
        <position position="234"/>
    </location>
</feature>
<sequence length="234" mass="27500">QMINELHLTKTGNPDEIFQSYYGDVLEVAKKKSIKYDAKEKPLMPHTYYFDEGDRIIFCVLSDEKQIFHKPIQVATGKYFENNLVDWLKVEEILFQENYEMRATIQIPAGTRKVSPGDEVPLVRTGMVIKGVINNGMLHLLWDADVNSKIISWFYKEEQEEQIKKQAKVELDFDLDKKDKKDDDDDIDFLNPDTSPEMKITMTNSRADYNKWFNKKFPHKPNLTLSPLMEHYVR</sequence>
<organism evidence="1">
    <name type="scientific">marine metagenome</name>
    <dbReference type="NCBI Taxonomy" id="408172"/>
    <lineage>
        <taxon>unclassified sequences</taxon>
        <taxon>metagenomes</taxon>
        <taxon>ecological metagenomes</taxon>
    </lineage>
</organism>
<protein>
    <submittedName>
        <fullName evidence="1">Uncharacterized protein</fullName>
    </submittedName>
</protein>
<accession>A0A383DTA6</accession>
<name>A0A383DTA6_9ZZZZ</name>
<feature type="non-terminal residue" evidence="1">
    <location>
        <position position="1"/>
    </location>
</feature>
<evidence type="ECO:0000313" key="1">
    <source>
        <dbReference type="EMBL" id="SVE47762.1"/>
    </source>
</evidence>
<dbReference type="AlphaFoldDB" id="A0A383DTA6"/>